<evidence type="ECO:0000313" key="1">
    <source>
        <dbReference type="EMBL" id="KAK3768045.1"/>
    </source>
</evidence>
<evidence type="ECO:0000313" key="2">
    <source>
        <dbReference type="Proteomes" id="UP001283361"/>
    </source>
</evidence>
<protein>
    <submittedName>
        <fullName evidence="1">Uncharacterized protein</fullName>
    </submittedName>
</protein>
<dbReference type="EMBL" id="JAWDGP010004075">
    <property type="protein sequence ID" value="KAK3768045.1"/>
    <property type="molecule type" value="Genomic_DNA"/>
</dbReference>
<dbReference type="AlphaFoldDB" id="A0AAE1DFK5"/>
<accession>A0AAE1DFK5</accession>
<proteinExistence type="predicted"/>
<keyword evidence="2" id="KW-1185">Reference proteome</keyword>
<reference evidence="1" key="1">
    <citation type="journal article" date="2023" name="G3 (Bethesda)">
        <title>A reference genome for the long-term kleptoplast-retaining sea slug Elysia crispata morphotype clarki.</title>
        <authorList>
            <person name="Eastman K.E."/>
            <person name="Pendleton A.L."/>
            <person name="Shaikh M.A."/>
            <person name="Suttiyut T."/>
            <person name="Ogas R."/>
            <person name="Tomko P."/>
            <person name="Gavelis G."/>
            <person name="Widhalm J.R."/>
            <person name="Wisecaver J.H."/>
        </authorList>
    </citation>
    <scope>NUCLEOTIDE SEQUENCE</scope>
    <source>
        <strain evidence="1">ECLA1</strain>
    </source>
</reference>
<sequence length="179" mass="20919">MPGHRVSVTSDPSDLQQQRWMLSESIQVAKHTAGYLRLFISRNHLQSNRLRQQCLTSSLLGMTDYSSTANVERWQDNLGNDFHQLTLLIMYVYQAKLDAMDYSDRLQNFLTQLRDAACFMENTAILSNRQLYYTVRPTSVPEFYRSLPDQARRDSRNCLIARRAYEILDAMATTYRFTN</sequence>
<dbReference type="Proteomes" id="UP001283361">
    <property type="component" value="Unassembled WGS sequence"/>
</dbReference>
<organism evidence="1 2">
    <name type="scientific">Elysia crispata</name>
    <name type="common">lettuce slug</name>
    <dbReference type="NCBI Taxonomy" id="231223"/>
    <lineage>
        <taxon>Eukaryota</taxon>
        <taxon>Metazoa</taxon>
        <taxon>Spiralia</taxon>
        <taxon>Lophotrochozoa</taxon>
        <taxon>Mollusca</taxon>
        <taxon>Gastropoda</taxon>
        <taxon>Heterobranchia</taxon>
        <taxon>Euthyneura</taxon>
        <taxon>Panpulmonata</taxon>
        <taxon>Sacoglossa</taxon>
        <taxon>Placobranchoidea</taxon>
        <taxon>Plakobranchidae</taxon>
        <taxon>Elysia</taxon>
    </lineage>
</organism>
<gene>
    <name evidence="1" type="ORF">RRG08_045864</name>
</gene>
<name>A0AAE1DFK5_9GAST</name>
<comment type="caution">
    <text evidence="1">The sequence shown here is derived from an EMBL/GenBank/DDBJ whole genome shotgun (WGS) entry which is preliminary data.</text>
</comment>